<evidence type="ECO:0000256" key="1">
    <source>
        <dbReference type="ARBA" id="ARBA00022801"/>
    </source>
</evidence>
<name>A0ABU1MPU0_9SPHN</name>
<keyword evidence="5" id="KW-1185">Reference proteome</keyword>
<dbReference type="InterPro" id="IPR049492">
    <property type="entry name" value="BD-FAE-like_dom"/>
</dbReference>
<feature type="region of interest" description="Disordered" evidence="2">
    <location>
        <begin position="23"/>
        <end position="43"/>
    </location>
</feature>
<evidence type="ECO:0000256" key="2">
    <source>
        <dbReference type="SAM" id="MobiDB-lite"/>
    </source>
</evidence>
<gene>
    <name evidence="4" type="ORF">J2792_003160</name>
</gene>
<dbReference type="InterPro" id="IPR029058">
    <property type="entry name" value="AB_hydrolase_fold"/>
</dbReference>
<dbReference type="SUPFAM" id="SSF53474">
    <property type="entry name" value="alpha/beta-Hydrolases"/>
    <property type="match status" value="1"/>
</dbReference>
<evidence type="ECO:0000259" key="3">
    <source>
        <dbReference type="Pfam" id="PF20434"/>
    </source>
</evidence>
<feature type="compositionally biased region" description="Pro residues" evidence="2">
    <location>
        <begin position="28"/>
        <end position="42"/>
    </location>
</feature>
<feature type="region of interest" description="Disordered" evidence="2">
    <location>
        <begin position="238"/>
        <end position="258"/>
    </location>
</feature>
<accession>A0ABU1MPU0</accession>
<evidence type="ECO:0000313" key="5">
    <source>
        <dbReference type="Proteomes" id="UP001184150"/>
    </source>
</evidence>
<dbReference type="Gene3D" id="3.40.50.1820">
    <property type="entry name" value="alpha/beta hydrolase"/>
    <property type="match status" value="1"/>
</dbReference>
<sequence>MTLDRRALVARTLAIGAWAAARPALGQTPPPAGPRGTPPGLPQPVETIDLWPGGAPGLPQDRPGGRLVETVNERSTDSLVNDRAVLGVTRPRLAVFRPDRPNGAAVMITPGGGYRWVVVDKEGYEIGRWLAARGFTAFVLFYRLPGDGWASGADTPLADAQRAMRLIRHRARDYAIDPERVAAMGFSAGGHVCADLAARFAVPVYTPRDAADALSARPHSAAPIYPVVSMDPAIAHPGSRQQLLGDHPTPAAQAAHSPDRCVPADAPPYFLCHAEDDDVVPVENTVRLRAALKARGIPLEMHLFANGGHGFGLRRAIGKPVAAWPDLWRAWAATVGLA</sequence>
<dbReference type="PANTHER" id="PTHR48081">
    <property type="entry name" value="AB HYDROLASE SUPERFAMILY PROTEIN C4A8.06C"/>
    <property type="match status" value="1"/>
</dbReference>
<reference evidence="4 5" key="1">
    <citation type="submission" date="2023-07" db="EMBL/GenBank/DDBJ databases">
        <title>Sorghum-associated microbial communities from plants grown in Nebraska, USA.</title>
        <authorList>
            <person name="Schachtman D."/>
        </authorList>
    </citation>
    <scope>NUCLEOTIDE SEQUENCE [LARGE SCALE GENOMIC DNA]</scope>
    <source>
        <strain evidence="4 5">DS1027</strain>
    </source>
</reference>
<organism evidence="4 5">
    <name type="scientific">Novosphingobium capsulatum</name>
    <dbReference type="NCBI Taxonomy" id="13688"/>
    <lineage>
        <taxon>Bacteria</taxon>
        <taxon>Pseudomonadati</taxon>
        <taxon>Pseudomonadota</taxon>
        <taxon>Alphaproteobacteria</taxon>
        <taxon>Sphingomonadales</taxon>
        <taxon>Sphingomonadaceae</taxon>
        <taxon>Novosphingobium</taxon>
    </lineage>
</organism>
<proteinExistence type="predicted"/>
<dbReference type="InterPro" id="IPR050300">
    <property type="entry name" value="GDXG_lipolytic_enzyme"/>
</dbReference>
<protein>
    <submittedName>
        <fullName evidence="4">Acetyl esterase/lipase</fullName>
    </submittedName>
</protein>
<feature type="domain" description="BD-FAE-like" evidence="3">
    <location>
        <begin position="109"/>
        <end position="292"/>
    </location>
</feature>
<evidence type="ECO:0000313" key="4">
    <source>
        <dbReference type="EMBL" id="MDR6512277.1"/>
    </source>
</evidence>
<dbReference type="EMBL" id="JAVDRD010000008">
    <property type="protein sequence ID" value="MDR6512277.1"/>
    <property type="molecule type" value="Genomic_DNA"/>
</dbReference>
<dbReference type="PANTHER" id="PTHR48081:SF6">
    <property type="entry name" value="PEPTIDASE S9 PROLYL OLIGOPEPTIDASE CATALYTIC DOMAIN-CONTAINING PROTEIN"/>
    <property type="match status" value="1"/>
</dbReference>
<dbReference type="Proteomes" id="UP001184150">
    <property type="component" value="Unassembled WGS sequence"/>
</dbReference>
<keyword evidence="1" id="KW-0378">Hydrolase</keyword>
<dbReference type="RefSeq" id="WP_309805903.1">
    <property type="nucleotide sequence ID" value="NZ_JAVDRD010000008.1"/>
</dbReference>
<comment type="caution">
    <text evidence="4">The sequence shown here is derived from an EMBL/GenBank/DDBJ whole genome shotgun (WGS) entry which is preliminary data.</text>
</comment>
<dbReference type="Pfam" id="PF20434">
    <property type="entry name" value="BD-FAE"/>
    <property type="match status" value="1"/>
</dbReference>